<comment type="caution">
    <text evidence="3">The sequence shown here is derived from an EMBL/GenBank/DDBJ whole genome shotgun (WGS) entry which is preliminary data.</text>
</comment>
<dbReference type="PANTHER" id="PTHR46467">
    <property type="entry name" value="TETHER CONTAINING UBX DOMAIN FOR GLUT4"/>
    <property type="match status" value="1"/>
</dbReference>
<dbReference type="InterPro" id="IPR021569">
    <property type="entry name" value="TUG-UBL1"/>
</dbReference>
<evidence type="ECO:0000313" key="4">
    <source>
        <dbReference type="Proteomes" id="UP000054454"/>
    </source>
</evidence>
<name>A0A0W4ZP61_PNEC8</name>
<accession>A0A0W4ZP61</accession>
<dbReference type="Pfam" id="PF00789">
    <property type="entry name" value="UBX"/>
    <property type="match status" value="1"/>
</dbReference>
<dbReference type="PROSITE" id="PS50033">
    <property type="entry name" value="UBX"/>
    <property type="match status" value="1"/>
</dbReference>
<feature type="region of interest" description="Disordered" evidence="1">
    <location>
        <begin position="212"/>
        <end position="235"/>
    </location>
</feature>
<evidence type="ECO:0000256" key="1">
    <source>
        <dbReference type="SAM" id="MobiDB-lite"/>
    </source>
</evidence>
<feature type="compositionally biased region" description="Basic residues" evidence="1">
    <location>
        <begin position="460"/>
        <end position="472"/>
    </location>
</feature>
<dbReference type="InterPro" id="IPR059238">
    <property type="entry name" value="UBX1_UBXN9"/>
</dbReference>
<protein>
    <recommendedName>
        <fullName evidence="2">UBX domain-containing protein</fullName>
    </recommendedName>
</protein>
<reference evidence="4" key="1">
    <citation type="journal article" date="2016" name="Nat. Commun.">
        <title>Genome analysis of three Pneumocystis species reveals adaptation mechanisms to life exclusively in mammalian hosts.</title>
        <authorList>
            <person name="Ma L."/>
            <person name="Chen Z."/>
            <person name="Huang D.W."/>
            <person name="Kutty G."/>
            <person name="Ishihara M."/>
            <person name="Wang H."/>
            <person name="Abouelleil A."/>
            <person name="Bishop L."/>
            <person name="Davey E."/>
            <person name="Deng R."/>
            <person name="Deng X."/>
            <person name="Fan L."/>
            <person name="Fantoni G."/>
            <person name="Fitzgerald M."/>
            <person name="Gogineni E."/>
            <person name="Goldberg J.M."/>
            <person name="Handley G."/>
            <person name="Hu X."/>
            <person name="Huber C."/>
            <person name="Jiao X."/>
            <person name="Jones K."/>
            <person name="Levin J.Z."/>
            <person name="Liu Y."/>
            <person name="Macdonald P."/>
            <person name="Melnikov A."/>
            <person name="Raley C."/>
            <person name="Sassi M."/>
            <person name="Sherman B.T."/>
            <person name="Song X."/>
            <person name="Sykes S."/>
            <person name="Tran B."/>
            <person name="Walsh L."/>
            <person name="Xia Y."/>
            <person name="Yang J."/>
            <person name="Young S."/>
            <person name="Zeng Q."/>
            <person name="Zheng X."/>
            <person name="Stephens R."/>
            <person name="Nusbaum C."/>
            <person name="Birren B.W."/>
            <person name="Azadi P."/>
            <person name="Lempicki R.A."/>
            <person name="Cuomo C.A."/>
            <person name="Kovacs J.A."/>
        </authorList>
    </citation>
    <scope>NUCLEOTIDE SEQUENCE [LARGE SCALE GENOMIC DNA]</scope>
    <source>
        <strain evidence="4">B80</strain>
    </source>
</reference>
<dbReference type="InterPro" id="IPR001012">
    <property type="entry name" value="UBX_dom"/>
</dbReference>
<dbReference type="InterPro" id="IPR029071">
    <property type="entry name" value="Ubiquitin-like_domsf"/>
</dbReference>
<proteinExistence type="predicted"/>
<dbReference type="RefSeq" id="XP_018226925.1">
    <property type="nucleotide sequence ID" value="XM_018369223.1"/>
</dbReference>
<dbReference type="PANTHER" id="PTHR46467:SF1">
    <property type="entry name" value="TETHER CONTAINING UBX DOMAIN FOR GLUT4"/>
    <property type="match status" value="1"/>
</dbReference>
<feature type="compositionally biased region" description="Polar residues" evidence="1">
    <location>
        <begin position="444"/>
        <end position="459"/>
    </location>
</feature>
<organism evidence="3 4">
    <name type="scientific">Pneumocystis carinii (strain B80)</name>
    <name type="common">Rat pneumocystis pneumonia agent</name>
    <name type="synonym">Pneumocystis carinii f. sp. carinii</name>
    <dbReference type="NCBI Taxonomy" id="1408658"/>
    <lineage>
        <taxon>Eukaryota</taxon>
        <taxon>Fungi</taxon>
        <taxon>Dikarya</taxon>
        <taxon>Ascomycota</taxon>
        <taxon>Taphrinomycotina</taxon>
        <taxon>Pneumocystomycetes</taxon>
        <taxon>Pneumocystaceae</taxon>
        <taxon>Pneumocystis</taxon>
    </lineage>
</organism>
<dbReference type="GeneID" id="28935425"/>
<keyword evidence="4" id="KW-1185">Reference proteome</keyword>
<dbReference type="GO" id="GO:0012506">
    <property type="term" value="C:vesicle membrane"/>
    <property type="evidence" value="ECO:0007669"/>
    <property type="project" value="TreeGrafter"/>
</dbReference>
<dbReference type="OrthoDB" id="440781at2759"/>
<dbReference type="CDD" id="cd17075">
    <property type="entry name" value="UBX1_UBXN9"/>
    <property type="match status" value="1"/>
</dbReference>
<sequence length="472" mass="54372">MSGNITVLLNEKRYNIKTLPSQIINDLLLEGCKRAGILNPEEYSLKYRSNILDLSLPVRLAGFPAGAKLTLVKQKYLEQDIKVALQIVDREKRLIKSFPADTTLWEILCHFEQTTEPPINITRRSVAVKIKDQVNQYYEMPIVRIISKEFSGPEVLEKITLASQGIVNGSVVLYVKFEKIQKCFNEMMALLPQKDIKLLEKNIKMDIENISENKEDTEQTKSQISEKPLSQIPKHETSEEISIDELISKREILVLSKPTSSNLYASKVNTNEEDHEMTLEMAIFYQNILSSKAKRVGNNRNSNIHQELEQENNLKKKYNIKFKLPDGMQIIGSFEGNERIQALYDFIRYVIQYSDEPFYLYTTPPPKHLLNVKGTLASNPNFSSKTIVIFKWADNAQSYVKEHSTLKDTYLNMQKDISTIITSLKDEEDEEEKEEKKEEKKQDLNLSAISSNSPSLRTLNSKKKPKWLKLSK</sequence>
<evidence type="ECO:0000313" key="3">
    <source>
        <dbReference type="EMBL" id="KTW30134.1"/>
    </source>
</evidence>
<dbReference type="CDD" id="cd16105">
    <property type="entry name" value="Ubl_ASPSCR1_like"/>
    <property type="match status" value="1"/>
</dbReference>
<evidence type="ECO:0000259" key="2">
    <source>
        <dbReference type="PROSITE" id="PS50033"/>
    </source>
</evidence>
<feature type="domain" description="UBX" evidence="2">
    <location>
        <begin position="319"/>
        <end position="367"/>
    </location>
</feature>
<dbReference type="Proteomes" id="UP000054454">
    <property type="component" value="Unassembled WGS sequence"/>
</dbReference>
<dbReference type="GO" id="GO:0005634">
    <property type="term" value="C:nucleus"/>
    <property type="evidence" value="ECO:0007669"/>
    <property type="project" value="TreeGrafter"/>
</dbReference>
<dbReference type="EMBL" id="LFVZ01000003">
    <property type="protein sequence ID" value="KTW30134.1"/>
    <property type="molecule type" value="Genomic_DNA"/>
</dbReference>
<dbReference type="SUPFAM" id="SSF54236">
    <property type="entry name" value="Ubiquitin-like"/>
    <property type="match status" value="2"/>
</dbReference>
<dbReference type="VEuPathDB" id="FungiDB:T552_00612"/>
<gene>
    <name evidence="3" type="ORF">T552_00612</name>
</gene>
<dbReference type="GO" id="GO:0005737">
    <property type="term" value="C:cytoplasm"/>
    <property type="evidence" value="ECO:0007669"/>
    <property type="project" value="TreeGrafter"/>
</dbReference>
<dbReference type="Pfam" id="PF11470">
    <property type="entry name" value="TUG-UBL1"/>
    <property type="match status" value="1"/>
</dbReference>
<feature type="compositionally biased region" description="Basic and acidic residues" evidence="1">
    <location>
        <begin position="434"/>
        <end position="443"/>
    </location>
</feature>
<dbReference type="GO" id="GO:0006886">
    <property type="term" value="P:intracellular protein transport"/>
    <property type="evidence" value="ECO:0007669"/>
    <property type="project" value="TreeGrafter"/>
</dbReference>
<dbReference type="Gene3D" id="3.10.20.90">
    <property type="entry name" value="Phosphatidylinositol 3-kinase Catalytic Subunit, Chain A, domain 1"/>
    <property type="match status" value="2"/>
</dbReference>
<dbReference type="AlphaFoldDB" id="A0A0W4ZP61"/>
<feature type="region of interest" description="Disordered" evidence="1">
    <location>
        <begin position="424"/>
        <end position="472"/>
    </location>
</feature>